<proteinExistence type="predicted"/>
<protein>
    <submittedName>
        <fullName evidence="1">Uncharacterized protein</fullName>
    </submittedName>
</protein>
<dbReference type="Proteomes" id="UP000037755">
    <property type="component" value="Unassembled WGS sequence"/>
</dbReference>
<sequence length="184" mass="21742">MTSEINSRNFFSVWKKIVGSRKDMLSNDWRKHAVFTSHVKGNDDSIIKEIAGSFGLLYYNEYYSLDVVLYKEEDLVPDITEGWCWLRNIRIAFEHENNFNRALYQEVSHLLITNCELRVLVTYPNGGIDEMLKYLREIIKGSRQSHDISKSENFLLIFGYEEGFAWEGYIYNTENWIKIDESKI</sequence>
<name>A0A0M9VIX2_9FLAO</name>
<dbReference type="RefSeq" id="WP_054408759.1">
    <property type="nucleotide sequence ID" value="NZ_FOYA01000022.1"/>
</dbReference>
<evidence type="ECO:0000313" key="2">
    <source>
        <dbReference type="Proteomes" id="UP000037755"/>
    </source>
</evidence>
<accession>A0A0M9VIX2</accession>
<reference evidence="1 2" key="1">
    <citation type="submission" date="2015-08" db="EMBL/GenBank/DDBJ databases">
        <title>Whole genome sequence of Flavobacterium akiainvivens IK-1T, from decaying Wikstroemia oahuensis, an endemic Hawaiian shrub.</title>
        <authorList>
            <person name="Wan X."/>
            <person name="Hou S."/>
            <person name="Saito J."/>
            <person name="Donachie S."/>
        </authorList>
    </citation>
    <scope>NUCLEOTIDE SEQUENCE [LARGE SCALE GENOMIC DNA]</scope>
    <source>
        <strain evidence="1 2">IK-1</strain>
    </source>
</reference>
<dbReference type="PATRIC" id="fig|1202724.3.peg.3019"/>
<dbReference type="EMBL" id="LIYD01000005">
    <property type="protein sequence ID" value="KOS07120.1"/>
    <property type="molecule type" value="Genomic_DNA"/>
</dbReference>
<evidence type="ECO:0000313" key="1">
    <source>
        <dbReference type="EMBL" id="KOS07120.1"/>
    </source>
</evidence>
<comment type="caution">
    <text evidence="1">The sequence shown here is derived from an EMBL/GenBank/DDBJ whole genome shotgun (WGS) entry which is preliminary data.</text>
</comment>
<dbReference type="AlphaFoldDB" id="A0A0M9VIX2"/>
<dbReference type="STRING" id="1202724.AM493_14540"/>
<keyword evidence="2" id="KW-1185">Reference proteome</keyword>
<organism evidence="1 2">
    <name type="scientific">Flavobacterium akiainvivens</name>
    <dbReference type="NCBI Taxonomy" id="1202724"/>
    <lineage>
        <taxon>Bacteria</taxon>
        <taxon>Pseudomonadati</taxon>
        <taxon>Bacteroidota</taxon>
        <taxon>Flavobacteriia</taxon>
        <taxon>Flavobacteriales</taxon>
        <taxon>Flavobacteriaceae</taxon>
        <taxon>Flavobacterium</taxon>
    </lineage>
</organism>
<gene>
    <name evidence="1" type="ORF">AM493_14540</name>
</gene>
<dbReference type="OrthoDB" id="677137at2"/>